<accession>W0F3M2</accession>
<sequence>MTNWVTVFIDELKNTSLLEWLGAGFGAAEVLLAKANKVWLYPAGIISVGITIYLFQQSGLYAETVLNGYYLVMSIYGWWFWVHKRAAKPLPITRSGSRDKRITMAIAAGGFVLLFFVLKYFTNSVVPVMDAFVSATAWAGMWLLAKRKLENWIWLNISNAVAIPLLFYKQLPVYALLTLFLFIVAIAGFFDWRKMVIEND</sequence>
<evidence type="ECO:0000256" key="7">
    <source>
        <dbReference type="ARBA" id="ARBA00022692"/>
    </source>
</evidence>
<dbReference type="Pfam" id="PF04973">
    <property type="entry name" value="NMN_transporter"/>
    <property type="match status" value="1"/>
</dbReference>
<evidence type="ECO:0000256" key="4">
    <source>
        <dbReference type="ARBA" id="ARBA00017522"/>
    </source>
</evidence>
<comment type="subcellular location">
    <subcellularLocation>
        <location evidence="2">Cell membrane</location>
        <topology evidence="2">Multi-pass membrane protein</topology>
    </subcellularLocation>
</comment>
<proteinExistence type="inferred from homology"/>
<dbReference type="STRING" id="929713.NIASO_16950"/>
<keyword evidence="9 10" id="KW-0472">Membrane</keyword>
<dbReference type="EMBL" id="CP007035">
    <property type="protein sequence ID" value="AHF16393.1"/>
    <property type="molecule type" value="Genomic_DNA"/>
</dbReference>
<keyword evidence="6" id="KW-1003">Cell membrane</keyword>
<feature type="transmembrane region" description="Helical" evidence="10">
    <location>
        <begin position="152"/>
        <end position="168"/>
    </location>
</feature>
<feature type="transmembrane region" description="Helical" evidence="10">
    <location>
        <begin position="127"/>
        <end position="145"/>
    </location>
</feature>
<dbReference type="Proteomes" id="UP000003586">
    <property type="component" value="Chromosome"/>
</dbReference>
<dbReference type="InterPro" id="IPR006419">
    <property type="entry name" value="NMN_transpt_PnuC"/>
</dbReference>
<dbReference type="GO" id="GO:0005886">
    <property type="term" value="C:plasma membrane"/>
    <property type="evidence" value="ECO:0007669"/>
    <property type="project" value="UniProtKB-SubCell"/>
</dbReference>
<evidence type="ECO:0000256" key="6">
    <source>
        <dbReference type="ARBA" id="ARBA00022475"/>
    </source>
</evidence>
<evidence type="ECO:0000256" key="5">
    <source>
        <dbReference type="ARBA" id="ARBA00022448"/>
    </source>
</evidence>
<dbReference type="HOGENOM" id="CLU_076589_2_0_10"/>
<evidence type="ECO:0000256" key="9">
    <source>
        <dbReference type="ARBA" id="ARBA00023136"/>
    </source>
</evidence>
<dbReference type="NCBIfam" id="TIGR01528">
    <property type="entry name" value="NMN_trans_PnuC"/>
    <property type="match status" value="1"/>
</dbReference>
<keyword evidence="5" id="KW-0813">Transport</keyword>
<comment type="similarity">
    <text evidence="3">Belongs to the nicotinamide ribonucleoside (NR) uptake permease (TC 4.B.1) family.</text>
</comment>
<organism evidence="11 12">
    <name type="scientific">Niabella soli DSM 19437</name>
    <dbReference type="NCBI Taxonomy" id="929713"/>
    <lineage>
        <taxon>Bacteria</taxon>
        <taxon>Pseudomonadati</taxon>
        <taxon>Bacteroidota</taxon>
        <taxon>Chitinophagia</taxon>
        <taxon>Chitinophagales</taxon>
        <taxon>Chitinophagaceae</taxon>
        <taxon>Niabella</taxon>
    </lineage>
</organism>
<evidence type="ECO:0000256" key="3">
    <source>
        <dbReference type="ARBA" id="ARBA00006669"/>
    </source>
</evidence>
<dbReference type="PANTHER" id="PTHR36122:SF2">
    <property type="entry name" value="NICOTINAMIDE RIBOSIDE TRANSPORTER PNUC"/>
    <property type="match status" value="1"/>
</dbReference>
<feature type="transmembrane region" description="Helical" evidence="10">
    <location>
        <begin position="61"/>
        <end position="81"/>
    </location>
</feature>
<feature type="transmembrane region" description="Helical" evidence="10">
    <location>
        <begin position="102"/>
        <end position="121"/>
    </location>
</feature>
<gene>
    <name evidence="11" type="ORF">NIASO_16950</name>
</gene>
<dbReference type="KEGG" id="nso:NIASO_16950"/>
<feature type="transmembrane region" description="Helical" evidence="10">
    <location>
        <begin position="174"/>
        <end position="192"/>
    </location>
</feature>
<reference evidence="11 12" key="1">
    <citation type="submission" date="2013-12" db="EMBL/GenBank/DDBJ databases">
        <authorList>
            <consortium name="DOE Joint Genome Institute"/>
            <person name="Eisen J."/>
            <person name="Huntemann M."/>
            <person name="Han J."/>
            <person name="Chen A."/>
            <person name="Kyrpides N."/>
            <person name="Mavromatis K."/>
            <person name="Markowitz V."/>
            <person name="Palaniappan K."/>
            <person name="Ivanova N."/>
            <person name="Schaumberg A."/>
            <person name="Pati A."/>
            <person name="Liolios K."/>
            <person name="Nordberg H.P."/>
            <person name="Cantor M.N."/>
            <person name="Hua S.X."/>
            <person name="Woyke T."/>
        </authorList>
    </citation>
    <scope>NUCLEOTIDE SEQUENCE [LARGE SCALE GENOMIC DNA]</scope>
    <source>
        <strain evidence="12">DSM 19437</strain>
    </source>
</reference>
<keyword evidence="7 10" id="KW-0812">Transmembrane</keyword>
<feature type="transmembrane region" description="Helical" evidence="10">
    <location>
        <begin position="38"/>
        <end position="55"/>
    </location>
</feature>
<dbReference type="PANTHER" id="PTHR36122">
    <property type="entry name" value="NICOTINAMIDE RIBOSIDE TRANSPORTER PNUC"/>
    <property type="match status" value="1"/>
</dbReference>
<evidence type="ECO:0000313" key="12">
    <source>
        <dbReference type="Proteomes" id="UP000003586"/>
    </source>
</evidence>
<keyword evidence="8 10" id="KW-1133">Transmembrane helix</keyword>
<evidence type="ECO:0000313" key="11">
    <source>
        <dbReference type="EMBL" id="AHF16393.1"/>
    </source>
</evidence>
<evidence type="ECO:0000256" key="10">
    <source>
        <dbReference type="SAM" id="Phobius"/>
    </source>
</evidence>
<evidence type="ECO:0000256" key="2">
    <source>
        <dbReference type="ARBA" id="ARBA00004651"/>
    </source>
</evidence>
<dbReference type="OrthoDB" id="9791248at2"/>
<evidence type="ECO:0000256" key="8">
    <source>
        <dbReference type="ARBA" id="ARBA00022989"/>
    </source>
</evidence>
<dbReference type="eggNOG" id="COG3201">
    <property type="taxonomic scope" value="Bacteria"/>
</dbReference>
<evidence type="ECO:0000256" key="1">
    <source>
        <dbReference type="ARBA" id="ARBA00002672"/>
    </source>
</evidence>
<name>W0F3M2_9BACT</name>
<keyword evidence="12" id="KW-1185">Reference proteome</keyword>
<protein>
    <recommendedName>
        <fullName evidence="4">Nicotinamide riboside transporter PnuC</fullName>
    </recommendedName>
</protein>
<dbReference type="AlphaFoldDB" id="W0F3M2"/>
<dbReference type="RefSeq" id="WP_008587456.1">
    <property type="nucleotide sequence ID" value="NZ_CP007035.1"/>
</dbReference>
<dbReference type="GO" id="GO:0034257">
    <property type="term" value="F:nicotinamide riboside transmembrane transporter activity"/>
    <property type="evidence" value="ECO:0007669"/>
    <property type="project" value="InterPro"/>
</dbReference>
<comment type="function">
    <text evidence="1">Required for nicotinamide riboside transport across the inner membrane.</text>
</comment>